<evidence type="ECO:0000313" key="5">
    <source>
        <dbReference type="WormBase" id="SRAE_1000062500"/>
    </source>
</evidence>
<sequence length="395" mass="47001">MDSKSSTKIYSIIDNKNELAVNIKCGHVTSLNYMKEWINNHKTCVICSNESSLNDVVKIYYDNTINEKYSKYYREMLEKLQRDWEYLKIDNDICSSTIKLNIDRLEYEVEYKKNKKLKNLLYQKIEDGSDFIDQNAIEDLIQLEMKTKDEEINILKLKIFDALSSQKISKEKIINKEKIIELENKLKYQEEEKNKYVSKLCVLEDEYNKLEKENLLLKDMTSKMDCIEKLERKLKHQEERIIALKKENEVLNKDEKHRNEAISKLNKKLEKKTCDLQSQYQELKMITELLEYKMQSFDDIERNLYEFDKNICKLMTKIVPSALLTEEPFLTFFNKPQKIGSPIWQMISKKIFSKYGSMINEIGENVKIVRNIIQNDISIPWSLIDDIEIVPKINK</sequence>
<dbReference type="WBParaSite" id="SRAE_1000062500.1">
    <property type="protein sequence ID" value="SRAE_1000062500.1"/>
    <property type="gene ID" value="WBGene00257222"/>
</dbReference>
<dbReference type="CTD" id="36374717"/>
<dbReference type="GeneID" id="36374717"/>
<protein>
    <submittedName>
        <fullName evidence="2 4">Zinc finger, RING/FYVE/PHD-type domain-containing protein</fullName>
    </submittedName>
</protein>
<dbReference type="OrthoDB" id="9049620at2759"/>
<dbReference type="Gene3D" id="3.30.40.10">
    <property type="entry name" value="Zinc/RING finger domain, C3HC4 (zinc finger)"/>
    <property type="match status" value="1"/>
</dbReference>
<evidence type="ECO:0000256" key="1">
    <source>
        <dbReference type="SAM" id="Coils"/>
    </source>
</evidence>
<gene>
    <name evidence="2 4 5" type="ORF">SRAE_1000062500</name>
</gene>
<evidence type="ECO:0000313" key="4">
    <source>
        <dbReference type="WBParaSite" id="SRAE_1000062500.1"/>
    </source>
</evidence>
<dbReference type="Proteomes" id="UP000035682">
    <property type="component" value="Unplaced"/>
</dbReference>
<feature type="coiled-coil region" evidence="1">
    <location>
        <begin position="179"/>
        <end position="282"/>
    </location>
</feature>
<reference evidence="2 3" key="1">
    <citation type="submission" date="2014-09" db="EMBL/GenBank/DDBJ databases">
        <authorList>
            <person name="Martin A.A."/>
        </authorList>
    </citation>
    <scope>NUCLEOTIDE SEQUENCE</scope>
    <source>
        <strain evidence="3">ED321</strain>
        <strain evidence="2">ED321 Heterogonic</strain>
    </source>
</reference>
<name>A0A090L2M0_STRRB</name>
<accession>A0A090L2M0</accession>
<keyword evidence="1" id="KW-0175">Coiled coil</keyword>
<dbReference type="RefSeq" id="XP_024501554.1">
    <property type="nucleotide sequence ID" value="XM_024647481.1"/>
</dbReference>
<evidence type="ECO:0000313" key="2">
    <source>
        <dbReference type="EMBL" id="CEF62352.1"/>
    </source>
</evidence>
<dbReference type="EMBL" id="LN609528">
    <property type="protein sequence ID" value="CEF62352.1"/>
    <property type="molecule type" value="Genomic_DNA"/>
</dbReference>
<organism evidence="2">
    <name type="scientific">Strongyloides ratti</name>
    <name type="common">Parasitic roundworm</name>
    <dbReference type="NCBI Taxonomy" id="34506"/>
    <lineage>
        <taxon>Eukaryota</taxon>
        <taxon>Metazoa</taxon>
        <taxon>Ecdysozoa</taxon>
        <taxon>Nematoda</taxon>
        <taxon>Chromadorea</taxon>
        <taxon>Rhabditida</taxon>
        <taxon>Tylenchina</taxon>
        <taxon>Panagrolaimomorpha</taxon>
        <taxon>Strongyloidoidea</taxon>
        <taxon>Strongyloididae</taxon>
        <taxon>Strongyloides</taxon>
    </lineage>
</organism>
<keyword evidence="3" id="KW-1185">Reference proteome</keyword>
<dbReference type="AlphaFoldDB" id="A0A090L2M0"/>
<dbReference type="STRING" id="34506.A0A090L2M0"/>
<reference evidence="4" key="2">
    <citation type="submission" date="2020-12" db="UniProtKB">
        <authorList>
            <consortium name="WormBaseParasite"/>
        </authorList>
    </citation>
    <scope>IDENTIFICATION</scope>
</reference>
<dbReference type="WormBase" id="SRAE_1000062500">
    <property type="protein sequence ID" value="SRP03592"/>
    <property type="gene ID" value="WBGene00257222"/>
</dbReference>
<dbReference type="InterPro" id="IPR013083">
    <property type="entry name" value="Znf_RING/FYVE/PHD"/>
</dbReference>
<evidence type="ECO:0000313" key="3">
    <source>
        <dbReference type="Proteomes" id="UP000035682"/>
    </source>
</evidence>
<proteinExistence type="predicted"/>